<evidence type="ECO:0000313" key="3">
    <source>
        <dbReference type="Proteomes" id="UP000321798"/>
    </source>
</evidence>
<dbReference type="AlphaFoldDB" id="A0A512PGB8"/>
<feature type="compositionally biased region" description="Polar residues" evidence="1">
    <location>
        <begin position="208"/>
        <end position="217"/>
    </location>
</feature>
<evidence type="ECO:0000313" key="2">
    <source>
        <dbReference type="EMBL" id="GEP70250.1"/>
    </source>
</evidence>
<accession>A0A512PGB8</accession>
<protein>
    <submittedName>
        <fullName evidence="2">Uncharacterized protein</fullName>
    </submittedName>
</protein>
<proteinExistence type="predicted"/>
<keyword evidence="3" id="KW-1185">Reference proteome</keyword>
<comment type="caution">
    <text evidence="2">The sequence shown here is derived from an EMBL/GenBank/DDBJ whole genome shotgun (WGS) entry which is preliminary data.</text>
</comment>
<feature type="region of interest" description="Disordered" evidence="1">
    <location>
        <begin position="201"/>
        <end position="221"/>
    </location>
</feature>
<dbReference type="EMBL" id="BKAL01000011">
    <property type="protein sequence ID" value="GEP70250.1"/>
    <property type="molecule type" value="Genomic_DNA"/>
</dbReference>
<dbReference type="RefSeq" id="WP_146954030.1">
    <property type="nucleotide sequence ID" value="NZ_BAABBJ010000014.1"/>
</dbReference>
<dbReference type="OrthoDB" id="4828821at2"/>
<name>A0A512PGB8_9CELL</name>
<dbReference type="Proteomes" id="UP000321798">
    <property type="component" value="Unassembled WGS sequence"/>
</dbReference>
<reference evidence="2 3" key="1">
    <citation type="submission" date="2019-07" db="EMBL/GenBank/DDBJ databases">
        <title>Whole genome shotgun sequence of Cellulomonas soli NBRC 109434.</title>
        <authorList>
            <person name="Hosoyama A."/>
            <person name="Uohara A."/>
            <person name="Ohji S."/>
            <person name="Ichikawa N."/>
        </authorList>
    </citation>
    <scope>NUCLEOTIDE SEQUENCE [LARGE SCALE GENOMIC DNA]</scope>
    <source>
        <strain evidence="2 3">NBRC 109434</strain>
    </source>
</reference>
<organism evidence="2 3">
    <name type="scientific">Cellulomonas soli</name>
    <dbReference type="NCBI Taxonomy" id="931535"/>
    <lineage>
        <taxon>Bacteria</taxon>
        <taxon>Bacillati</taxon>
        <taxon>Actinomycetota</taxon>
        <taxon>Actinomycetes</taxon>
        <taxon>Micrococcales</taxon>
        <taxon>Cellulomonadaceae</taxon>
        <taxon>Cellulomonas</taxon>
    </lineage>
</organism>
<sequence length="404" mass="40328">MAVRRGAVVTVLVVLLAGTGIGASLVVLTRTPGGDASGDWPAQFLRCGQAADDLARDTGSVRLDLTAAPARIAPGDPWTATTTATVTSGDEAWVVGTDVSFMQDGVVVAVQDGPQVLRPSDALTEGPSADPDGVRPDPVTQLSVDLLTCEEYLHGSTQHPLEAGTYEVLVTQTLGVQDDAGGVATIAVASARTRVVVSAEAATPTDEPGTTPSTDVTATRPDVLPVPGGPADALFACGSPAPTSTAGLPDAAGLTLTADVPAAQWVGGSTPFTVTLGTDDGSTVLANAPLGGTLALADATGDVVAFVGPSRADVDLVEIGPGSTTLLDATDADGGTQVAVCLPDGSAVTKAEAPTVGLPDGTYTAWAFAQVLPKEVTDADGLTTTPPADLLVVVAEPVRITLAR</sequence>
<gene>
    <name evidence="2" type="ORF">CSO01_29650</name>
</gene>
<evidence type="ECO:0000256" key="1">
    <source>
        <dbReference type="SAM" id="MobiDB-lite"/>
    </source>
</evidence>